<gene>
    <name evidence="7" type="primary">hprA_1</name>
    <name evidence="7" type="ORF">D7316_01271</name>
</gene>
<dbReference type="RefSeq" id="WP_124707508.1">
    <property type="nucleotide sequence ID" value="NZ_CP033972.1"/>
</dbReference>
<dbReference type="InterPro" id="IPR006139">
    <property type="entry name" value="D-isomer_2_OHA_DH_cat_dom"/>
</dbReference>
<proteinExistence type="inferred from homology"/>
<dbReference type="KEGG" id="gom:D7316_01271"/>
<evidence type="ECO:0000259" key="6">
    <source>
        <dbReference type="Pfam" id="PF02826"/>
    </source>
</evidence>
<dbReference type="InterPro" id="IPR006140">
    <property type="entry name" value="D-isomer_DH_NAD-bd"/>
</dbReference>
<dbReference type="GO" id="GO:0008465">
    <property type="term" value="F:hydroxypyruvate reductase (NADH) activity"/>
    <property type="evidence" value="ECO:0007669"/>
    <property type="project" value="UniProtKB-EC"/>
</dbReference>
<dbReference type="InterPro" id="IPR050418">
    <property type="entry name" value="D-iso_2-hydroxyacid_DH_PdxB"/>
</dbReference>
<name>A0A3G8JJ95_9ACTN</name>
<evidence type="ECO:0000256" key="3">
    <source>
        <dbReference type="ARBA" id="ARBA00023027"/>
    </source>
</evidence>
<reference evidence="7 8" key="1">
    <citation type="submission" date="2018-11" db="EMBL/GenBank/DDBJ databases">
        <title>Gordonia insulae sp. nov., isolated from an island soil.</title>
        <authorList>
            <person name="Kim Y.S."/>
            <person name="Kim S.B."/>
        </authorList>
    </citation>
    <scope>NUCLEOTIDE SEQUENCE [LARGE SCALE GENOMIC DNA]</scope>
    <source>
        <strain evidence="7 8">MMS17-SY073</strain>
    </source>
</reference>
<dbReference type="Proteomes" id="UP000271469">
    <property type="component" value="Chromosome"/>
</dbReference>
<dbReference type="InterPro" id="IPR043322">
    <property type="entry name" value="CtBP"/>
</dbReference>
<evidence type="ECO:0000313" key="8">
    <source>
        <dbReference type="Proteomes" id="UP000271469"/>
    </source>
</evidence>
<dbReference type="GO" id="GO:0003714">
    <property type="term" value="F:transcription corepressor activity"/>
    <property type="evidence" value="ECO:0007669"/>
    <property type="project" value="InterPro"/>
</dbReference>
<dbReference type="CDD" id="cd05299">
    <property type="entry name" value="CtBP_dh"/>
    <property type="match status" value="1"/>
</dbReference>
<evidence type="ECO:0000256" key="4">
    <source>
        <dbReference type="RuleBase" id="RU003719"/>
    </source>
</evidence>
<feature type="domain" description="D-isomer specific 2-hydroxyacid dehydrogenase catalytic" evidence="5">
    <location>
        <begin position="18"/>
        <end position="320"/>
    </location>
</feature>
<dbReference type="PANTHER" id="PTHR43761:SF1">
    <property type="entry name" value="D-ISOMER SPECIFIC 2-HYDROXYACID DEHYDROGENASE CATALYTIC DOMAIN-CONTAINING PROTEIN-RELATED"/>
    <property type="match status" value="1"/>
</dbReference>
<dbReference type="Gene3D" id="3.40.50.720">
    <property type="entry name" value="NAD(P)-binding Rossmann-like Domain"/>
    <property type="match status" value="2"/>
</dbReference>
<evidence type="ECO:0000313" key="7">
    <source>
        <dbReference type="EMBL" id="AZG44685.1"/>
    </source>
</evidence>
<dbReference type="PANTHER" id="PTHR43761">
    <property type="entry name" value="D-ISOMER SPECIFIC 2-HYDROXYACID DEHYDROGENASE FAMILY PROTEIN (AFU_ORTHOLOGUE AFUA_1G13630)"/>
    <property type="match status" value="1"/>
</dbReference>
<dbReference type="EMBL" id="CP033972">
    <property type="protein sequence ID" value="AZG44685.1"/>
    <property type="molecule type" value="Genomic_DNA"/>
</dbReference>
<sequence length="327" mass="34969">MSDQRPLAVYTDTDDLNPAAGVDLLSGNGFRVEVCQTRDPDRIAEAAAGASALLVGYAPIDRELLDRLPDLRIIALLSRGYDNVDVAAATERGIWVCTVADLASEEVGTHAWTLSLALLRQLPYFAGCGTVHGWIDRPPTLPRRLSEVTVGVLGLGSTGRAYAELAAPAAARVLAHDVSRGPDRPDVPGVQIVDFWTVIEEADVLSLHLPLTEKTRGIIDAEAIARMRDDAYLVNVARGALLDPAALLDALDHHRLAGAALDVFDTEPPAADDPLLAHPRVLTTPHVAYLSTTTESGYITAQANNVLAWHDEGRPTDPINHIAGMPC</sequence>
<dbReference type="PROSITE" id="PS00670">
    <property type="entry name" value="D_2_HYDROXYACID_DH_2"/>
    <property type="match status" value="1"/>
</dbReference>
<dbReference type="PROSITE" id="PS00671">
    <property type="entry name" value="D_2_HYDROXYACID_DH_3"/>
    <property type="match status" value="1"/>
</dbReference>
<dbReference type="SUPFAM" id="SSF52283">
    <property type="entry name" value="Formate/glycerate dehydrogenase catalytic domain-like"/>
    <property type="match status" value="1"/>
</dbReference>
<accession>A0A3G8JJ95</accession>
<dbReference type="SUPFAM" id="SSF51735">
    <property type="entry name" value="NAD(P)-binding Rossmann-fold domains"/>
    <property type="match status" value="1"/>
</dbReference>
<keyword evidence="8" id="KW-1185">Reference proteome</keyword>
<comment type="similarity">
    <text evidence="1 4">Belongs to the D-isomer specific 2-hydroxyacid dehydrogenase family.</text>
</comment>
<feature type="domain" description="D-isomer specific 2-hydroxyacid dehydrogenase NAD-binding" evidence="6">
    <location>
        <begin position="114"/>
        <end position="288"/>
    </location>
</feature>
<protein>
    <submittedName>
        <fullName evidence="7">Glycerate dehydrogenase</fullName>
        <ecNumber evidence="7">1.1.1.29</ecNumber>
    </submittedName>
</protein>
<dbReference type="InterPro" id="IPR029753">
    <property type="entry name" value="D-isomer_DH_CS"/>
</dbReference>
<dbReference type="InterPro" id="IPR036291">
    <property type="entry name" value="NAD(P)-bd_dom_sf"/>
</dbReference>
<dbReference type="Pfam" id="PF02826">
    <property type="entry name" value="2-Hacid_dh_C"/>
    <property type="match status" value="1"/>
</dbReference>
<evidence type="ECO:0000256" key="2">
    <source>
        <dbReference type="ARBA" id="ARBA00023002"/>
    </source>
</evidence>
<organism evidence="7 8">
    <name type="scientific">Gordonia insulae</name>
    <dbReference type="NCBI Taxonomy" id="2420509"/>
    <lineage>
        <taxon>Bacteria</taxon>
        <taxon>Bacillati</taxon>
        <taxon>Actinomycetota</taxon>
        <taxon>Actinomycetes</taxon>
        <taxon>Mycobacteriales</taxon>
        <taxon>Gordoniaceae</taxon>
        <taxon>Gordonia</taxon>
    </lineage>
</organism>
<dbReference type="GO" id="GO:0051287">
    <property type="term" value="F:NAD binding"/>
    <property type="evidence" value="ECO:0007669"/>
    <property type="project" value="InterPro"/>
</dbReference>
<dbReference type="EC" id="1.1.1.29" evidence="7"/>
<dbReference type="AlphaFoldDB" id="A0A3G8JJ95"/>
<keyword evidence="2 4" id="KW-0560">Oxidoreductase</keyword>
<dbReference type="OrthoDB" id="117809at2"/>
<evidence type="ECO:0000256" key="1">
    <source>
        <dbReference type="ARBA" id="ARBA00005854"/>
    </source>
</evidence>
<keyword evidence="3" id="KW-0520">NAD</keyword>
<evidence type="ECO:0000259" key="5">
    <source>
        <dbReference type="Pfam" id="PF00389"/>
    </source>
</evidence>
<dbReference type="Pfam" id="PF00389">
    <property type="entry name" value="2-Hacid_dh"/>
    <property type="match status" value="1"/>
</dbReference>